<accession>A0A8J3E8U9</accession>
<name>A0A8J3E8U9_9GAMM</name>
<reference evidence="1" key="2">
    <citation type="submission" date="2020-09" db="EMBL/GenBank/DDBJ databases">
        <authorList>
            <person name="Sun Q."/>
            <person name="Zhou Y."/>
        </authorList>
    </citation>
    <scope>NUCLEOTIDE SEQUENCE</scope>
    <source>
        <strain evidence="1">CGMCC 1.15758</strain>
    </source>
</reference>
<protein>
    <submittedName>
        <fullName evidence="1">Uncharacterized protein</fullName>
    </submittedName>
</protein>
<evidence type="ECO:0000313" key="1">
    <source>
        <dbReference type="EMBL" id="GGF96546.1"/>
    </source>
</evidence>
<gene>
    <name evidence="1" type="ORF">GCM10010995_12210</name>
</gene>
<keyword evidence="2" id="KW-1185">Reference proteome</keyword>
<dbReference type="Proteomes" id="UP000636949">
    <property type="component" value="Unassembled WGS sequence"/>
</dbReference>
<dbReference type="OrthoDB" id="9845063at2"/>
<dbReference type="AlphaFoldDB" id="A0A8J3E8U9"/>
<proteinExistence type="predicted"/>
<reference evidence="1" key="1">
    <citation type="journal article" date="2014" name="Int. J. Syst. Evol. Microbiol.">
        <title>Complete genome sequence of Corynebacterium casei LMG S-19264T (=DSM 44701T), isolated from a smear-ripened cheese.</title>
        <authorList>
            <consortium name="US DOE Joint Genome Institute (JGI-PGF)"/>
            <person name="Walter F."/>
            <person name="Albersmeier A."/>
            <person name="Kalinowski J."/>
            <person name="Ruckert C."/>
        </authorList>
    </citation>
    <scope>NUCLEOTIDE SEQUENCE</scope>
    <source>
        <strain evidence="1">CGMCC 1.15758</strain>
    </source>
</reference>
<organism evidence="1 2">
    <name type="scientific">Cysteiniphilum litorale</name>
    <dbReference type="NCBI Taxonomy" id="2056700"/>
    <lineage>
        <taxon>Bacteria</taxon>
        <taxon>Pseudomonadati</taxon>
        <taxon>Pseudomonadota</taxon>
        <taxon>Gammaproteobacteria</taxon>
        <taxon>Thiotrichales</taxon>
        <taxon>Fastidiosibacteraceae</taxon>
        <taxon>Cysteiniphilum</taxon>
    </lineage>
</organism>
<dbReference type="EMBL" id="BMJS01000010">
    <property type="protein sequence ID" value="GGF96546.1"/>
    <property type="molecule type" value="Genomic_DNA"/>
</dbReference>
<sequence length="95" mass="10980">MGKNKECFAQYARKVHQCSVGKLLDDFAAEGVTTQQASQLTGYAVSTINKYLRKHRVKLINERLKLAHEEPTAFEENFYKAEMNIFNFLSKSWDC</sequence>
<comment type="caution">
    <text evidence="1">The sequence shown here is derived from an EMBL/GenBank/DDBJ whole genome shotgun (WGS) entry which is preliminary data.</text>
</comment>
<dbReference type="RefSeq" id="WP_150468976.1">
    <property type="nucleotide sequence ID" value="NZ_BMJS01000010.1"/>
</dbReference>
<evidence type="ECO:0000313" key="2">
    <source>
        <dbReference type="Proteomes" id="UP000636949"/>
    </source>
</evidence>